<dbReference type="InterPro" id="IPR001283">
    <property type="entry name" value="CRISP-related"/>
</dbReference>
<evidence type="ECO:0000259" key="2">
    <source>
        <dbReference type="SMART" id="SM00198"/>
    </source>
</evidence>
<evidence type="ECO:0000313" key="4">
    <source>
        <dbReference type="Proteomes" id="UP000053815"/>
    </source>
</evidence>
<dbReference type="PANTHER" id="PTHR10334">
    <property type="entry name" value="CYSTEINE-RICH SECRETORY PROTEIN-RELATED"/>
    <property type="match status" value="1"/>
</dbReference>
<keyword evidence="1" id="KW-0732">Signal</keyword>
<keyword evidence="4" id="KW-1185">Reference proteome</keyword>
<sequence length="160" mass="18552">MYLYLFLIYISLLSLAQGGLIFDSHSEILDLHNTLREKHNSPKLKWSIKLAIESRAFVDECDFYKTVNHKNSTNNIAQGYANWNDTILGWYSGHKYYNKPRYTNKAGPFIAMIWKSSTHVGCASFNCGKDVGRLYQCEYFPSIPVELVFDKDEYVDNIDE</sequence>
<evidence type="ECO:0000256" key="1">
    <source>
        <dbReference type="SAM" id="SignalP"/>
    </source>
</evidence>
<feature type="signal peptide" evidence="1">
    <location>
        <begin position="1"/>
        <end position="18"/>
    </location>
</feature>
<accession>A0A0C9MYU1</accession>
<dbReference type="SUPFAM" id="SSF55797">
    <property type="entry name" value="PR-1-like"/>
    <property type="match status" value="1"/>
</dbReference>
<feature type="domain" description="SCP" evidence="2">
    <location>
        <begin position="23"/>
        <end position="147"/>
    </location>
</feature>
<dbReference type="InterPro" id="IPR035940">
    <property type="entry name" value="CAP_sf"/>
</dbReference>
<gene>
    <name evidence="3" type="ORF">MAM1_0222c08273</name>
</gene>
<dbReference type="Pfam" id="PF00188">
    <property type="entry name" value="CAP"/>
    <property type="match status" value="1"/>
</dbReference>
<dbReference type="EMBL" id="DF836511">
    <property type="protein sequence ID" value="GAN08757.1"/>
    <property type="molecule type" value="Genomic_DNA"/>
</dbReference>
<protein>
    <recommendedName>
        <fullName evidence="2">SCP domain-containing protein</fullName>
    </recommendedName>
</protein>
<proteinExistence type="predicted"/>
<reference evidence="3" key="1">
    <citation type="submission" date="2014-09" db="EMBL/GenBank/DDBJ databases">
        <title>Draft genome sequence of an oleaginous Mucoromycotina fungus Mucor ambiguus NBRC6742.</title>
        <authorList>
            <person name="Takeda I."/>
            <person name="Yamane N."/>
            <person name="Morita T."/>
            <person name="Tamano K."/>
            <person name="Machida M."/>
            <person name="Baker S."/>
            <person name="Koike H."/>
        </authorList>
    </citation>
    <scope>NUCLEOTIDE SEQUENCE</scope>
    <source>
        <strain evidence="3">NBRC 6742</strain>
    </source>
</reference>
<dbReference type="STRING" id="91626.A0A0C9MYU1"/>
<dbReference type="AlphaFoldDB" id="A0A0C9MYU1"/>
<dbReference type="Proteomes" id="UP000053815">
    <property type="component" value="Unassembled WGS sequence"/>
</dbReference>
<dbReference type="InterPro" id="IPR014044">
    <property type="entry name" value="CAP_dom"/>
</dbReference>
<feature type="chain" id="PRO_5002200122" description="SCP domain-containing protein" evidence="1">
    <location>
        <begin position="19"/>
        <end position="160"/>
    </location>
</feature>
<name>A0A0C9MYU1_9FUNG</name>
<dbReference type="OrthoDB" id="337038at2759"/>
<dbReference type="SMART" id="SM00198">
    <property type="entry name" value="SCP"/>
    <property type="match status" value="1"/>
</dbReference>
<dbReference type="Gene3D" id="3.40.33.10">
    <property type="entry name" value="CAP"/>
    <property type="match status" value="1"/>
</dbReference>
<organism evidence="3">
    <name type="scientific">Mucor ambiguus</name>
    <dbReference type="NCBI Taxonomy" id="91626"/>
    <lineage>
        <taxon>Eukaryota</taxon>
        <taxon>Fungi</taxon>
        <taxon>Fungi incertae sedis</taxon>
        <taxon>Mucoromycota</taxon>
        <taxon>Mucoromycotina</taxon>
        <taxon>Mucoromycetes</taxon>
        <taxon>Mucorales</taxon>
        <taxon>Mucorineae</taxon>
        <taxon>Mucoraceae</taxon>
        <taxon>Mucor</taxon>
    </lineage>
</organism>
<evidence type="ECO:0000313" key="3">
    <source>
        <dbReference type="EMBL" id="GAN08757.1"/>
    </source>
</evidence>